<accession>A0AAD6VRZ3</accession>
<proteinExistence type="predicted"/>
<sequence>MSSKLTKVVNELGLLTILRAPPDLYIIFLARFLRMAAYGGVSLILAVFLTALDTSEAHVGLFMTLTLLGDVLLSLLLTLVADAWGRRRILLLGCAGMLLAGATFALANGFLALLLAAVLGVISVNGNEIGPFRAIEESVLAGLVDEGARSDVFAWYVVVGTLGSALGLSGAGWLVEGGKTLRGWDDLAAYRAVFWGYAGIGVIKLVATLRLSQKCEVEGEKHSAEYVALNTRPPGEDEDEPAPPPPPKPKKMGFAQLSVKTRWTLLRLCALFAIDSLASGMVPYSLINFYMDRKFHMAKSQLGSIMSVVWIASSVGNIFASAIAKRIGLVATMVCTHLPSAVFLALTPAPATRWPTVGLLVARGLLASMDQAPRSAFLSKVVAKEERTAVMGIVNVVKTLSQSGGPTITGVLAGEDRFWIAFVAAGTLKASYDLGLLTFFLKVERAAVKRAASFEADQ</sequence>
<keyword evidence="3" id="KW-1133">Transmembrane helix</keyword>
<evidence type="ECO:0000313" key="6">
    <source>
        <dbReference type="Proteomes" id="UP001219525"/>
    </source>
</evidence>
<dbReference type="EMBL" id="JARJCW010000009">
    <property type="protein sequence ID" value="KAJ7220852.1"/>
    <property type="molecule type" value="Genomic_DNA"/>
</dbReference>
<dbReference type="SUPFAM" id="SSF103473">
    <property type="entry name" value="MFS general substrate transporter"/>
    <property type="match status" value="1"/>
</dbReference>
<gene>
    <name evidence="5" type="ORF">GGX14DRAFT_432271</name>
</gene>
<dbReference type="GO" id="GO:0000329">
    <property type="term" value="C:fungal-type vacuole membrane"/>
    <property type="evidence" value="ECO:0007669"/>
    <property type="project" value="TreeGrafter"/>
</dbReference>
<dbReference type="AlphaFoldDB" id="A0AAD6VRZ3"/>
<dbReference type="Gene3D" id="1.20.1250.20">
    <property type="entry name" value="MFS general substrate transporter like domains"/>
    <property type="match status" value="1"/>
</dbReference>
<dbReference type="PANTHER" id="PTHR23520:SF5">
    <property type="entry name" value="TRANSPORTER, PUTATIVE (AFU_ORTHOLOGUE AFUA_3G04000)-RELATED"/>
    <property type="match status" value="1"/>
</dbReference>
<evidence type="ECO:0000313" key="5">
    <source>
        <dbReference type="EMBL" id="KAJ7220852.1"/>
    </source>
</evidence>
<feature type="transmembrane region" description="Helical" evidence="3">
    <location>
        <begin position="418"/>
        <end position="441"/>
    </location>
</feature>
<keyword evidence="3" id="KW-0472">Membrane</keyword>
<feature type="region of interest" description="Disordered" evidence="2">
    <location>
        <begin position="230"/>
        <end position="251"/>
    </location>
</feature>
<dbReference type="GO" id="GO:0022857">
    <property type="term" value="F:transmembrane transporter activity"/>
    <property type="evidence" value="ECO:0007669"/>
    <property type="project" value="InterPro"/>
</dbReference>
<dbReference type="PROSITE" id="PS50850">
    <property type="entry name" value="MFS"/>
    <property type="match status" value="1"/>
</dbReference>
<comment type="caution">
    <text evidence="5">The sequence shown here is derived from an EMBL/GenBank/DDBJ whole genome shotgun (WGS) entry which is preliminary data.</text>
</comment>
<keyword evidence="6" id="KW-1185">Reference proteome</keyword>
<evidence type="ECO:0000256" key="3">
    <source>
        <dbReference type="SAM" id="Phobius"/>
    </source>
</evidence>
<keyword evidence="3" id="KW-0812">Transmembrane</keyword>
<evidence type="ECO:0000256" key="2">
    <source>
        <dbReference type="SAM" id="MobiDB-lite"/>
    </source>
</evidence>
<feature type="domain" description="Major facilitator superfamily (MFS) profile" evidence="4">
    <location>
        <begin position="23"/>
        <end position="447"/>
    </location>
</feature>
<reference evidence="5" key="1">
    <citation type="submission" date="2023-03" db="EMBL/GenBank/DDBJ databases">
        <title>Massive genome expansion in bonnet fungi (Mycena s.s.) driven by repeated elements and novel gene families across ecological guilds.</title>
        <authorList>
            <consortium name="Lawrence Berkeley National Laboratory"/>
            <person name="Harder C.B."/>
            <person name="Miyauchi S."/>
            <person name="Viragh M."/>
            <person name="Kuo A."/>
            <person name="Thoen E."/>
            <person name="Andreopoulos B."/>
            <person name="Lu D."/>
            <person name="Skrede I."/>
            <person name="Drula E."/>
            <person name="Henrissat B."/>
            <person name="Morin E."/>
            <person name="Kohler A."/>
            <person name="Barry K."/>
            <person name="LaButti K."/>
            <person name="Morin E."/>
            <person name="Salamov A."/>
            <person name="Lipzen A."/>
            <person name="Mereny Z."/>
            <person name="Hegedus B."/>
            <person name="Baldrian P."/>
            <person name="Stursova M."/>
            <person name="Weitz H."/>
            <person name="Taylor A."/>
            <person name="Grigoriev I.V."/>
            <person name="Nagy L.G."/>
            <person name="Martin F."/>
            <person name="Kauserud H."/>
        </authorList>
    </citation>
    <scope>NUCLEOTIDE SEQUENCE</scope>
    <source>
        <strain evidence="5">9144</strain>
    </source>
</reference>
<dbReference type="Proteomes" id="UP001219525">
    <property type="component" value="Unassembled WGS sequence"/>
</dbReference>
<feature type="transmembrane region" description="Helical" evidence="3">
    <location>
        <begin position="32"/>
        <end position="52"/>
    </location>
</feature>
<dbReference type="PANTHER" id="PTHR23520">
    <property type="entry name" value="TRANSPORTER, PUTATIVE (AFU_ORTHOLOGUE AFUA_3G04000)-RELATED"/>
    <property type="match status" value="1"/>
</dbReference>
<feature type="transmembrane region" description="Helical" evidence="3">
    <location>
        <begin position="153"/>
        <end position="175"/>
    </location>
</feature>
<protein>
    <submittedName>
        <fullName evidence="5">Major facilitator superfamily domain-containing protein</fullName>
    </submittedName>
</protein>
<evidence type="ECO:0000259" key="4">
    <source>
        <dbReference type="PROSITE" id="PS50850"/>
    </source>
</evidence>
<feature type="transmembrane region" description="Helical" evidence="3">
    <location>
        <begin position="327"/>
        <end position="346"/>
    </location>
</feature>
<dbReference type="Pfam" id="PF07690">
    <property type="entry name" value="MFS_1"/>
    <property type="match status" value="1"/>
</dbReference>
<organism evidence="5 6">
    <name type="scientific">Mycena pura</name>
    <dbReference type="NCBI Taxonomy" id="153505"/>
    <lineage>
        <taxon>Eukaryota</taxon>
        <taxon>Fungi</taxon>
        <taxon>Dikarya</taxon>
        <taxon>Basidiomycota</taxon>
        <taxon>Agaricomycotina</taxon>
        <taxon>Agaricomycetes</taxon>
        <taxon>Agaricomycetidae</taxon>
        <taxon>Agaricales</taxon>
        <taxon>Marasmiineae</taxon>
        <taxon>Mycenaceae</taxon>
        <taxon>Mycena</taxon>
    </lineage>
</organism>
<dbReference type="InterPro" id="IPR011701">
    <property type="entry name" value="MFS"/>
</dbReference>
<evidence type="ECO:0000256" key="1">
    <source>
        <dbReference type="ARBA" id="ARBA00004141"/>
    </source>
</evidence>
<feature type="transmembrane region" description="Helical" evidence="3">
    <location>
        <begin position="89"/>
        <end position="122"/>
    </location>
</feature>
<name>A0AAD6VRZ3_9AGAR</name>
<feature type="transmembrane region" description="Helical" evidence="3">
    <location>
        <begin position="302"/>
        <end position="320"/>
    </location>
</feature>
<feature type="transmembrane region" description="Helical" evidence="3">
    <location>
        <begin position="58"/>
        <end position="77"/>
    </location>
</feature>
<comment type="subcellular location">
    <subcellularLocation>
        <location evidence="1">Membrane</location>
        <topology evidence="1">Multi-pass membrane protein</topology>
    </subcellularLocation>
</comment>
<dbReference type="InterPro" id="IPR036259">
    <property type="entry name" value="MFS_trans_sf"/>
</dbReference>
<feature type="transmembrane region" description="Helical" evidence="3">
    <location>
        <begin position="265"/>
        <end position="290"/>
    </location>
</feature>
<dbReference type="InterPro" id="IPR020846">
    <property type="entry name" value="MFS_dom"/>
</dbReference>